<evidence type="ECO:0000313" key="3">
    <source>
        <dbReference type="Proteomes" id="UP001165090"/>
    </source>
</evidence>
<dbReference type="EMBL" id="BSDZ01000009">
    <property type="protein sequence ID" value="GLI60942.1"/>
    <property type="molecule type" value="Genomic_DNA"/>
</dbReference>
<name>A0ABQ5RTP9_9CHLO</name>
<evidence type="ECO:0000256" key="1">
    <source>
        <dbReference type="SAM" id="MobiDB-lite"/>
    </source>
</evidence>
<feature type="region of interest" description="Disordered" evidence="1">
    <location>
        <begin position="1"/>
        <end position="71"/>
    </location>
</feature>
<organism evidence="2 3">
    <name type="scientific">Volvox africanus</name>
    <dbReference type="NCBI Taxonomy" id="51714"/>
    <lineage>
        <taxon>Eukaryota</taxon>
        <taxon>Viridiplantae</taxon>
        <taxon>Chlorophyta</taxon>
        <taxon>core chlorophytes</taxon>
        <taxon>Chlorophyceae</taxon>
        <taxon>CS clade</taxon>
        <taxon>Chlamydomonadales</taxon>
        <taxon>Volvocaceae</taxon>
        <taxon>Volvox</taxon>
    </lineage>
</organism>
<reference evidence="2 3" key="1">
    <citation type="journal article" date="2023" name="IScience">
        <title>Expanded male sex-determining region conserved during the evolution of homothallism in the green alga Volvox.</title>
        <authorList>
            <person name="Yamamoto K."/>
            <person name="Matsuzaki R."/>
            <person name="Mahakham W."/>
            <person name="Heman W."/>
            <person name="Sekimoto H."/>
            <person name="Kawachi M."/>
            <person name="Minakuchi Y."/>
            <person name="Toyoda A."/>
            <person name="Nozaki H."/>
        </authorList>
    </citation>
    <scope>NUCLEOTIDE SEQUENCE [LARGE SCALE GENOMIC DNA]</scope>
    <source>
        <strain evidence="2 3">NIES-4468</strain>
    </source>
</reference>
<gene>
    <name evidence="2" type="ORF">VaNZ11_003180</name>
</gene>
<dbReference type="Proteomes" id="UP001165090">
    <property type="component" value="Unassembled WGS sequence"/>
</dbReference>
<accession>A0ABQ5RTP9</accession>
<keyword evidence="3" id="KW-1185">Reference proteome</keyword>
<protein>
    <submittedName>
        <fullName evidence="2">Uncharacterized protein</fullName>
    </submittedName>
</protein>
<proteinExistence type="predicted"/>
<sequence>MDLHGGALDAGSGSIGGDRSQSAMSAPRSDEEFRSNNLMAADKPETAASAGSGSGGFAADRIPAPPEGEAIDYRSVPPSFVAKGMAPRPVADRALIDADVLSMPRRSEGHAP</sequence>
<comment type="caution">
    <text evidence="2">The sequence shown here is derived from an EMBL/GenBank/DDBJ whole genome shotgun (WGS) entry which is preliminary data.</text>
</comment>
<evidence type="ECO:0000313" key="2">
    <source>
        <dbReference type="EMBL" id="GLI60942.1"/>
    </source>
</evidence>